<feature type="domain" description="Tetrahaem cytochrome" evidence="9">
    <location>
        <begin position="81"/>
        <end position="159"/>
    </location>
</feature>
<keyword evidence="3" id="KW-0813">Transport</keyword>
<dbReference type="EMBL" id="CP001089">
    <property type="protein sequence ID" value="ACD94727.1"/>
    <property type="molecule type" value="Genomic_DNA"/>
</dbReference>
<organism evidence="10 11">
    <name type="scientific">Trichlorobacter lovleyi (strain ATCC BAA-1151 / DSM 17278 / SZ)</name>
    <name type="common">Geobacter lovleyi</name>
    <dbReference type="NCBI Taxonomy" id="398767"/>
    <lineage>
        <taxon>Bacteria</taxon>
        <taxon>Pseudomonadati</taxon>
        <taxon>Thermodesulfobacteriota</taxon>
        <taxon>Desulfuromonadia</taxon>
        <taxon>Geobacterales</taxon>
        <taxon>Geobacteraceae</taxon>
        <taxon>Trichlorobacter</taxon>
    </lineage>
</organism>
<comment type="subcellular location">
    <subcellularLocation>
        <location evidence="2">Cell envelope</location>
    </subcellularLocation>
</comment>
<feature type="signal peptide" evidence="8">
    <location>
        <begin position="1"/>
        <end position="22"/>
    </location>
</feature>
<dbReference type="RefSeq" id="WP_012469077.1">
    <property type="nucleotide sequence ID" value="NC_010814.1"/>
</dbReference>
<keyword evidence="11" id="KW-1185">Reference proteome</keyword>
<evidence type="ECO:0000256" key="2">
    <source>
        <dbReference type="ARBA" id="ARBA00004196"/>
    </source>
</evidence>
<evidence type="ECO:0000313" key="11">
    <source>
        <dbReference type="Proteomes" id="UP000002420"/>
    </source>
</evidence>
<protein>
    <recommendedName>
        <fullName evidence="9">Tetrahaem cytochrome domain-containing protein</fullName>
    </recommendedName>
</protein>
<dbReference type="STRING" id="398767.Glov_1004"/>
<sequence length="165" mass="18507">MIPATVLFCVMTAVVFSQPCIAAQREQAKYGGGECAGCHGHVRKLPQAHPDTKVMNLQSCKTCHTKENRDIREKLPGSHYHLLANIRCEQCHGKDHDLKVPTMEQCVACHGSTTKLAEKTKGVKPRNPHFSPHYGTELDCNFCHHQHTKSENYCLQCHSFGFKIP</sequence>
<dbReference type="AlphaFoldDB" id="B3E603"/>
<evidence type="ECO:0000313" key="10">
    <source>
        <dbReference type="EMBL" id="ACD94727.1"/>
    </source>
</evidence>
<evidence type="ECO:0000259" key="9">
    <source>
        <dbReference type="Pfam" id="PF14537"/>
    </source>
</evidence>
<keyword evidence="8" id="KW-0732">Signal</keyword>
<dbReference type="GO" id="GO:0046872">
    <property type="term" value="F:metal ion binding"/>
    <property type="evidence" value="ECO:0007669"/>
    <property type="project" value="UniProtKB-KW"/>
</dbReference>
<evidence type="ECO:0000256" key="4">
    <source>
        <dbReference type="ARBA" id="ARBA00022617"/>
    </source>
</evidence>
<dbReference type="Proteomes" id="UP000002420">
    <property type="component" value="Chromosome"/>
</dbReference>
<evidence type="ECO:0000256" key="8">
    <source>
        <dbReference type="SAM" id="SignalP"/>
    </source>
</evidence>
<reference evidence="10 11" key="1">
    <citation type="submission" date="2008-05" db="EMBL/GenBank/DDBJ databases">
        <title>Complete sequence of chromosome of Geobacter lovleyi SZ.</title>
        <authorList>
            <consortium name="US DOE Joint Genome Institute"/>
            <person name="Lucas S."/>
            <person name="Copeland A."/>
            <person name="Lapidus A."/>
            <person name="Glavina del Rio T."/>
            <person name="Dalin E."/>
            <person name="Tice H."/>
            <person name="Bruce D."/>
            <person name="Goodwin L."/>
            <person name="Pitluck S."/>
            <person name="Chertkov O."/>
            <person name="Meincke L."/>
            <person name="Brettin T."/>
            <person name="Detter J.C."/>
            <person name="Han C."/>
            <person name="Tapia R."/>
            <person name="Kuske C.R."/>
            <person name="Schmutz J."/>
            <person name="Larimer F."/>
            <person name="Land M."/>
            <person name="Hauser L."/>
            <person name="Kyrpides N."/>
            <person name="Mikhailova N."/>
            <person name="Sung Y."/>
            <person name="Fletcher K.E."/>
            <person name="Ritalahti K.M."/>
            <person name="Loeffler F.E."/>
            <person name="Richardson P."/>
        </authorList>
    </citation>
    <scope>NUCLEOTIDE SEQUENCE [LARGE SCALE GENOMIC DNA]</scope>
    <source>
        <strain evidence="11">ATCC BAA-1151 / DSM 17278 / SZ</strain>
    </source>
</reference>
<dbReference type="KEGG" id="glo:Glov_1004"/>
<dbReference type="Pfam" id="PF14537">
    <property type="entry name" value="Cytochrom_c3_2"/>
    <property type="match status" value="1"/>
</dbReference>
<keyword evidence="7" id="KW-0408">Iron</keyword>
<dbReference type="GO" id="GO:0030313">
    <property type="term" value="C:cell envelope"/>
    <property type="evidence" value="ECO:0007669"/>
    <property type="project" value="UniProtKB-SubCell"/>
</dbReference>
<evidence type="ECO:0000256" key="7">
    <source>
        <dbReference type="ARBA" id="ARBA00023004"/>
    </source>
</evidence>
<evidence type="ECO:0000256" key="5">
    <source>
        <dbReference type="ARBA" id="ARBA00022723"/>
    </source>
</evidence>
<dbReference type="eggNOG" id="COG0484">
    <property type="taxonomic scope" value="Bacteria"/>
</dbReference>
<name>B3E603_TRIL1</name>
<comment type="cofactor">
    <cofactor evidence="1">
        <name>heme c</name>
        <dbReference type="ChEBI" id="CHEBI:61717"/>
    </cofactor>
</comment>
<keyword evidence="5" id="KW-0479">Metal-binding</keyword>
<dbReference type="HOGENOM" id="CLU_136713_2_0_7"/>
<feature type="chain" id="PRO_5002786030" description="Tetrahaem cytochrome domain-containing protein" evidence="8">
    <location>
        <begin position="23"/>
        <end position="165"/>
    </location>
</feature>
<keyword evidence="4" id="KW-0349">Heme</keyword>
<keyword evidence="6" id="KW-0249">Electron transport</keyword>
<evidence type="ECO:0000256" key="6">
    <source>
        <dbReference type="ARBA" id="ARBA00022982"/>
    </source>
</evidence>
<dbReference type="Gene3D" id="1.10.1130.10">
    <property type="entry name" value="Flavocytochrome C3, Chain A"/>
    <property type="match status" value="1"/>
</dbReference>
<evidence type="ECO:0000256" key="3">
    <source>
        <dbReference type="ARBA" id="ARBA00022448"/>
    </source>
</evidence>
<evidence type="ECO:0000256" key="1">
    <source>
        <dbReference type="ARBA" id="ARBA00001926"/>
    </source>
</evidence>
<dbReference type="SUPFAM" id="SSF48695">
    <property type="entry name" value="Multiheme cytochromes"/>
    <property type="match status" value="1"/>
</dbReference>
<gene>
    <name evidence="10" type="ordered locus">Glov_1004</name>
</gene>
<dbReference type="InterPro" id="IPR036280">
    <property type="entry name" value="Multihaem_cyt_sf"/>
</dbReference>
<dbReference type="InterPro" id="IPR012286">
    <property type="entry name" value="Tetrahaem_cytochrome"/>
</dbReference>
<accession>B3E603</accession>
<proteinExistence type="predicted"/>